<accession>A0AAV2DTI0</accession>
<proteinExistence type="predicted"/>
<dbReference type="GO" id="GO:0010073">
    <property type="term" value="P:meristem maintenance"/>
    <property type="evidence" value="ECO:0007669"/>
    <property type="project" value="InterPro"/>
</dbReference>
<dbReference type="Pfam" id="PF10536">
    <property type="entry name" value="PMD"/>
    <property type="match status" value="1"/>
</dbReference>
<protein>
    <recommendedName>
        <fullName evidence="2">Aminotransferase-like plant mobile domain-containing protein</fullName>
    </recommendedName>
</protein>
<evidence type="ECO:0000313" key="4">
    <source>
        <dbReference type="Proteomes" id="UP001497516"/>
    </source>
</evidence>
<dbReference type="AlphaFoldDB" id="A0AAV2DTI0"/>
<evidence type="ECO:0000259" key="2">
    <source>
        <dbReference type="Pfam" id="PF10536"/>
    </source>
</evidence>
<dbReference type="PANTHER" id="PTHR46033:SF8">
    <property type="entry name" value="PROTEIN MAINTENANCE OF MERISTEMS-LIKE"/>
    <property type="match status" value="1"/>
</dbReference>
<keyword evidence="4" id="KW-1185">Reference proteome</keyword>
<dbReference type="InterPro" id="IPR019557">
    <property type="entry name" value="AminoTfrase-like_pln_mobile"/>
</dbReference>
<feature type="region of interest" description="Disordered" evidence="1">
    <location>
        <begin position="1"/>
        <end position="42"/>
    </location>
</feature>
<sequence length="386" mass="42841">MSDGEQEAPGGRGRGRGRRGRRGGDGDGGGGQRYRIPRLIDPCSMRPPPAKIDTAPMEPELLWGHGHHRIDAVWANEAGDRPFHIRHTGNLVRYSPLYLPYLVDAGLSSVLPLAPLTGDPGLITALVERWRPETSTFHMSFGEVTITLEDVATLTGLAIDGDAVVVDIPDEDWSGMCLRLLGQAPTDLGGGVIRISWLRETFDELPLSASPQTIEQFARAYALSLMGGVLFSDRSGGSVHLQYLLLVEDWHRAGRFAWGAAVLSYLYREMGRSPLQMTASSSLGGDFGGWAALLMIWTWERFPHTSPLHAVTGEQITQDAVPRGLRWLPAHTRQHGDQFYLYKLWFDECTTFVWRPYYHRDVASSRLRARTVWDETGSASSSTFRG</sequence>
<dbReference type="PANTHER" id="PTHR46033">
    <property type="entry name" value="PROTEIN MAIN-LIKE 2"/>
    <property type="match status" value="1"/>
</dbReference>
<gene>
    <name evidence="3" type="ORF">LTRI10_LOCUS18619</name>
</gene>
<organism evidence="3 4">
    <name type="scientific">Linum trigynum</name>
    <dbReference type="NCBI Taxonomy" id="586398"/>
    <lineage>
        <taxon>Eukaryota</taxon>
        <taxon>Viridiplantae</taxon>
        <taxon>Streptophyta</taxon>
        <taxon>Embryophyta</taxon>
        <taxon>Tracheophyta</taxon>
        <taxon>Spermatophyta</taxon>
        <taxon>Magnoliopsida</taxon>
        <taxon>eudicotyledons</taxon>
        <taxon>Gunneridae</taxon>
        <taxon>Pentapetalae</taxon>
        <taxon>rosids</taxon>
        <taxon>fabids</taxon>
        <taxon>Malpighiales</taxon>
        <taxon>Linaceae</taxon>
        <taxon>Linum</taxon>
    </lineage>
</organism>
<name>A0AAV2DTI0_9ROSI</name>
<dbReference type="Proteomes" id="UP001497516">
    <property type="component" value="Chromosome 3"/>
</dbReference>
<evidence type="ECO:0000313" key="3">
    <source>
        <dbReference type="EMBL" id="CAL1376926.1"/>
    </source>
</evidence>
<feature type="domain" description="Aminotransferase-like plant mobile" evidence="2">
    <location>
        <begin position="116"/>
        <end position="362"/>
    </location>
</feature>
<reference evidence="3 4" key="1">
    <citation type="submission" date="2024-04" db="EMBL/GenBank/DDBJ databases">
        <authorList>
            <person name="Fracassetti M."/>
        </authorList>
    </citation>
    <scope>NUCLEOTIDE SEQUENCE [LARGE SCALE GENOMIC DNA]</scope>
</reference>
<evidence type="ECO:0000256" key="1">
    <source>
        <dbReference type="SAM" id="MobiDB-lite"/>
    </source>
</evidence>
<dbReference type="InterPro" id="IPR044824">
    <property type="entry name" value="MAIN-like"/>
</dbReference>
<dbReference type="EMBL" id="OZ034816">
    <property type="protein sequence ID" value="CAL1376926.1"/>
    <property type="molecule type" value="Genomic_DNA"/>
</dbReference>